<dbReference type="PANTHER" id="PTHR12606:SF141">
    <property type="entry name" value="GH15225P-RELATED"/>
    <property type="match status" value="1"/>
</dbReference>
<evidence type="ECO:0000256" key="2">
    <source>
        <dbReference type="ARBA" id="ARBA00022670"/>
    </source>
</evidence>
<keyword evidence="4" id="KW-0788">Thiol protease</keyword>
<organism evidence="6 7">
    <name type="scientific">Didymella rabiei</name>
    <name type="common">Chickpea ascochyta blight fungus</name>
    <name type="synonym">Mycosphaerella rabiei</name>
    <dbReference type="NCBI Taxonomy" id="5454"/>
    <lineage>
        <taxon>Eukaryota</taxon>
        <taxon>Fungi</taxon>
        <taxon>Dikarya</taxon>
        <taxon>Ascomycota</taxon>
        <taxon>Pezizomycotina</taxon>
        <taxon>Dothideomycetes</taxon>
        <taxon>Pleosporomycetidae</taxon>
        <taxon>Pleosporales</taxon>
        <taxon>Pleosporineae</taxon>
        <taxon>Didymellaceae</taxon>
        <taxon>Ascochyta</taxon>
    </lineage>
</organism>
<dbReference type="GO" id="GO:0005634">
    <property type="term" value="C:nucleus"/>
    <property type="evidence" value="ECO:0007669"/>
    <property type="project" value="TreeGrafter"/>
</dbReference>
<dbReference type="Pfam" id="PF02902">
    <property type="entry name" value="Peptidase_C48"/>
    <property type="match status" value="1"/>
</dbReference>
<evidence type="ECO:0000256" key="1">
    <source>
        <dbReference type="ARBA" id="ARBA00005234"/>
    </source>
</evidence>
<dbReference type="Gene3D" id="3.40.395.10">
    <property type="entry name" value="Adenoviral Proteinase, Chain A"/>
    <property type="match status" value="1"/>
</dbReference>
<dbReference type="Proteomes" id="UP000076837">
    <property type="component" value="Unassembled WGS sequence"/>
</dbReference>
<evidence type="ECO:0000313" key="7">
    <source>
        <dbReference type="Proteomes" id="UP000076837"/>
    </source>
</evidence>
<dbReference type="InterPro" id="IPR038765">
    <property type="entry name" value="Papain-like_cys_pep_sf"/>
</dbReference>
<dbReference type="SUPFAM" id="SSF54001">
    <property type="entry name" value="Cysteine proteinases"/>
    <property type="match status" value="1"/>
</dbReference>
<gene>
    <name evidence="6" type="ORF">ST47_g9445</name>
</gene>
<protein>
    <submittedName>
        <fullName evidence="6">Cysteine-type peptidase</fullName>
    </submittedName>
</protein>
<feature type="compositionally biased region" description="Acidic residues" evidence="5">
    <location>
        <begin position="392"/>
        <end position="442"/>
    </location>
</feature>
<name>A0A162X8S9_DIDRA</name>
<evidence type="ECO:0000256" key="4">
    <source>
        <dbReference type="ARBA" id="ARBA00022807"/>
    </source>
</evidence>
<accession>A0A162X8S9</accession>
<evidence type="ECO:0000256" key="5">
    <source>
        <dbReference type="SAM" id="MobiDB-lite"/>
    </source>
</evidence>
<sequence length="730" mass="81236">MASKRDFGRAFDIPVGFQSDILAAEPQALESSTAHTTPGQWPEEYLDSDEATAPARSDTFFTTAARFATSVTLEVFKLPSRLVNSFTRQQQIRAVPIIREDGASKRRLVDAGLTPTTPTRRCGSGGSQGTLRQPLSSSDVTRNHLSGLWLETLSTSTFDSQCSEFPQGDDINDSLDWSMDDVDSGTPPHIPQTGSPTTHSWLRRPERRTSSPISQFSALRKFSVTPMRQQLLRKQLRAPVSSLVLQQPNRIMAPPISHAFTIDDLKKMNTGSSLIPINAPAVATNAQEVSAHYRAELETRENRDADARAAAEPSYCNPVDTIDIDLSFLQDASHADTIVTPHKLSPSPVRRKSVRWASQSTVKSYYVDEKISEMLDSTLESIRSPTPKPDFAEDDDEEAEDDDEEAEDDEGDAGDDDEEAENLQEVEFEWPDSDSDFDDDVDGPSLDDSLHESQLSKELLQDLEEDFKNLLAKAPPPPPPPKPLVAPLSIAERTQLEDIAAKSKHGLNEAFPIIPHKISARDFGTLLPDQFNGSAKAWLNDEIVNEYLAVLVKECNQDAAFVFKRGGPAPPYHAFSSHWYNSIKGGVKNVERWAGRVGLGGKQFLDAKLVLYPICDGSHWRLLAVKPQERIIEYLDSLGWDGEKYVDKLRLYLKNELKELYKDEEWTVVEQQRSSRQLNGSDCGVFVLLNALVLLLGYDTKKVIACNGMLEARERMAITIITGHPVELDY</sequence>
<dbReference type="EMBL" id="JYNV01000292">
    <property type="protein sequence ID" value="KZM19408.1"/>
    <property type="molecule type" value="Genomic_DNA"/>
</dbReference>
<dbReference type="GO" id="GO:0016926">
    <property type="term" value="P:protein desumoylation"/>
    <property type="evidence" value="ECO:0007669"/>
    <property type="project" value="TreeGrafter"/>
</dbReference>
<proteinExistence type="inferred from homology"/>
<dbReference type="STRING" id="5454.A0A162X8S9"/>
<dbReference type="PANTHER" id="PTHR12606">
    <property type="entry name" value="SENTRIN/SUMO-SPECIFIC PROTEASE"/>
    <property type="match status" value="1"/>
</dbReference>
<keyword evidence="3" id="KW-0378">Hydrolase</keyword>
<reference evidence="6 7" key="1">
    <citation type="journal article" date="2016" name="Sci. Rep.">
        <title>Draft genome sequencing and secretome analysis of fungal phytopathogen Ascochyta rabiei provides insight into the necrotrophic effector repertoire.</title>
        <authorList>
            <person name="Verma S."/>
            <person name="Gazara R.K."/>
            <person name="Nizam S."/>
            <person name="Parween S."/>
            <person name="Chattopadhyay D."/>
            <person name="Verma P.K."/>
        </authorList>
    </citation>
    <scope>NUCLEOTIDE SEQUENCE [LARGE SCALE GENOMIC DNA]</scope>
    <source>
        <strain evidence="6 7">ArDII</strain>
    </source>
</reference>
<dbReference type="OrthoDB" id="1939479at2759"/>
<evidence type="ECO:0000256" key="3">
    <source>
        <dbReference type="ARBA" id="ARBA00022801"/>
    </source>
</evidence>
<dbReference type="PROSITE" id="PS50600">
    <property type="entry name" value="ULP_PROTEASE"/>
    <property type="match status" value="1"/>
</dbReference>
<comment type="caution">
    <text evidence="6">The sequence shown here is derived from an EMBL/GenBank/DDBJ whole genome shotgun (WGS) entry which is preliminary data.</text>
</comment>
<keyword evidence="2" id="KW-0645">Protease</keyword>
<dbReference type="GO" id="GO:0016929">
    <property type="term" value="F:deSUMOylase activity"/>
    <property type="evidence" value="ECO:0007669"/>
    <property type="project" value="TreeGrafter"/>
</dbReference>
<dbReference type="InterPro" id="IPR003653">
    <property type="entry name" value="Peptidase_C48_C"/>
</dbReference>
<dbReference type="AlphaFoldDB" id="A0A162X8S9"/>
<feature type="region of interest" description="Disordered" evidence="5">
    <location>
        <begin position="113"/>
        <end position="138"/>
    </location>
</feature>
<keyword evidence="7" id="KW-1185">Reference proteome</keyword>
<feature type="region of interest" description="Disordered" evidence="5">
    <location>
        <begin position="377"/>
        <end position="453"/>
    </location>
</feature>
<dbReference type="GO" id="GO:0006508">
    <property type="term" value="P:proteolysis"/>
    <property type="evidence" value="ECO:0007669"/>
    <property type="project" value="UniProtKB-KW"/>
</dbReference>
<feature type="region of interest" description="Disordered" evidence="5">
    <location>
        <begin position="185"/>
        <end position="212"/>
    </location>
</feature>
<comment type="similarity">
    <text evidence="1">Belongs to the peptidase C48 family.</text>
</comment>
<evidence type="ECO:0000313" key="6">
    <source>
        <dbReference type="EMBL" id="KZM19408.1"/>
    </source>
</evidence>
<feature type="compositionally biased region" description="Polar residues" evidence="5">
    <location>
        <begin position="129"/>
        <end position="138"/>
    </location>
</feature>